<organism evidence="2">
    <name type="scientific">human gut metagenome</name>
    <dbReference type="NCBI Taxonomy" id="408170"/>
    <lineage>
        <taxon>unclassified sequences</taxon>
        <taxon>metagenomes</taxon>
        <taxon>organismal metagenomes</taxon>
    </lineage>
</organism>
<comment type="caution">
    <text evidence="2">The sequence shown here is derived from an EMBL/GenBank/DDBJ whole genome shotgun (WGS) entry which is preliminary data.</text>
</comment>
<reference evidence="2" key="1">
    <citation type="journal article" date="2013" name="Environ. Microbiol.">
        <title>Microbiota from the distal guts of lean and obese adolescents exhibit partial functional redundancy besides clear differences in community structure.</title>
        <authorList>
            <person name="Ferrer M."/>
            <person name="Ruiz A."/>
            <person name="Lanza F."/>
            <person name="Haange S.B."/>
            <person name="Oberbach A."/>
            <person name="Till H."/>
            <person name="Bargiela R."/>
            <person name="Campoy C."/>
            <person name="Segura M.T."/>
            <person name="Richter M."/>
            <person name="von Bergen M."/>
            <person name="Seifert J."/>
            <person name="Suarez A."/>
        </authorList>
    </citation>
    <scope>NUCLEOTIDE SEQUENCE</scope>
</reference>
<accession>K1T7J0</accession>
<keyword evidence="1" id="KW-1133">Transmembrane helix</keyword>
<keyword evidence="1" id="KW-0472">Membrane</keyword>
<dbReference type="EMBL" id="AJWY01008020">
    <property type="protein sequence ID" value="EKC62370.1"/>
    <property type="molecule type" value="Genomic_DNA"/>
</dbReference>
<evidence type="ECO:0000313" key="2">
    <source>
        <dbReference type="EMBL" id="EKC62370.1"/>
    </source>
</evidence>
<feature type="non-terminal residue" evidence="2">
    <location>
        <position position="103"/>
    </location>
</feature>
<evidence type="ECO:0000256" key="1">
    <source>
        <dbReference type="SAM" id="Phobius"/>
    </source>
</evidence>
<gene>
    <name evidence="2" type="ORF">LEA_11875</name>
</gene>
<proteinExistence type="predicted"/>
<sequence>MFKVVKDHPKVFWAIIILIILVSILSVYEKQKYKANPYENQIGNPPREDKVFNDTYYYEKLSDNEKKAYEKIKEAIINFKGGELYFDNPLNGTEYSRVTQALY</sequence>
<name>K1T7J0_9ZZZZ</name>
<protein>
    <submittedName>
        <fullName evidence="2">Uncharacterized protein</fullName>
    </submittedName>
</protein>
<dbReference type="AlphaFoldDB" id="K1T7J0"/>
<feature type="transmembrane region" description="Helical" evidence="1">
    <location>
        <begin position="12"/>
        <end position="28"/>
    </location>
</feature>
<keyword evidence="1" id="KW-0812">Transmembrane</keyword>